<keyword evidence="2" id="KW-1185">Reference proteome</keyword>
<sequence length="57" mass="6358">MERNQGTLTLAPHAAHSIVRAGPRKCFCKYENVGSPQLGHAYDFIESNANDEWLAEI</sequence>
<reference evidence="2" key="1">
    <citation type="submission" date="2020-01" db="EMBL/GenBank/DDBJ databases">
        <title>'Steroidobacter agaridevorans' sp. nov., agar-degrading bacteria isolated from rhizosphere soils.</title>
        <authorList>
            <person name="Ikenaga M."/>
            <person name="Kataoka M."/>
            <person name="Murouchi A."/>
            <person name="Katsuragi S."/>
            <person name="Sakai M."/>
        </authorList>
    </citation>
    <scope>NUCLEOTIDE SEQUENCE [LARGE SCALE GENOMIC DNA]</scope>
    <source>
        <strain evidence="2">YU21-B</strain>
    </source>
</reference>
<dbReference type="Proteomes" id="UP000445000">
    <property type="component" value="Unassembled WGS sequence"/>
</dbReference>
<name>A0A829YET4_9GAMM</name>
<organism evidence="1 2">
    <name type="scientific">Steroidobacter agaridevorans</name>
    <dbReference type="NCBI Taxonomy" id="2695856"/>
    <lineage>
        <taxon>Bacteria</taxon>
        <taxon>Pseudomonadati</taxon>
        <taxon>Pseudomonadota</taxon>
        <taxon>Gammaproteobacteria</taxon>
        <taxon>Steroidobacterales</taxon>
        <taxon>Steroidobacteraceae</taxon>
        <taxon>Steroidobacter</taxon>
    </lineage>
</organism>
<dbReference type="AlphaFoldDB" id="A0A829YET4"/>
<dbReference type="EMBL" id="BLJN01000004">
    <property type="protein sequence ID" value="GFE81895.1"/>
    <property type="molecule type" value="Genomic_DNA"/>
</dbReference>
<comment type="caution">
    <text evidence="1">The sequence shown here is derived from an EMBL/GenBank/DDBJ whole genome shotgun (WGS) entry which is preliminary data.</text>
</comment>
<accession>A0A829YET4</accession>
<proteinExistence type="predicted"/>
<evidence type="ECO:0000313" key="2">
    <source>
        <dbReference type="Proteomes" id="UP000445000"/>
    </source>
</evidence>
<protein>
    <submittedName>
        <fullName evidence="1">Uncharacterized protein</fullName>
    </submittedName>
</protein>
<evidence type="ECO:0000313" key="1">
    <source>
        <dbReference type="EMBL" id="GFE81895.1"/>
    </source>
</evidence>
<gene>
    <name evidence="1" type="ORF">GCM10011487_38950</name>
</gene>
<dbReference type="RefSeq" id="WP_161813588.1">
    <property type="nucleotide sequence ID" value="NZ_BLJN01000004.1"/>
</dbReference>